<dbReference type="FunFam" id="3.40.1810.10:FF:000014">
    <property type="entry name" value="MADS-box transcription factor 41"/>
    <property type="match status" value="1"/>
</dbReference>
<comment type="subcellular location">
    <subcellularLocation>
        <location evidence="1">Nucleus</location>
    </subcellularLocation>
</comment>
<dbReference type="PRINTS" id="PR00404">
    <property type="entry name" value="MADSDOMAIN"/>
</dbReference>
<dbReference type="SUPFAM" id="SSF55455">
    <property type="entry name" value="SRF-like"/>
    <property type="match status" value="1"/>
</dbReference>
<dbReference type="GO" id="GO:0045944">
    <property type="term" value="P:positive regulation of transcription by RNA polymerase II"/>
    <property type="evidence" value="ECO:0007669"/>
    <property type="project" value="InterPro"/>
</dbReference>
<dbReference type="InterPro" id="IPR002100">
    <property type="entry name" value="TF_MADSbox"/>
</dbReference>
<name>A0A0E0LWC5_ORYPU</name>
<dbReference type="STRING" id="4537.A0A0E0LWC5"/>
<dbReference type="GO" id="GO:0080092">
    <property type="term" value="P:regulation of pollen tube growth"/>
    <property type="evidence" value="ECO:0007669"/>
    <property type="project" value="UniProtKB-ARBA"/>
</dbReference>
<evidence type="ECO:0000256" key="1">
    <source>
        <dbReference type="ARBA" id="ARBA00004123"/>
    </source>
</evidence>
<evidence type="ECO:0000313" key="9">
    <source>
        <dbReference type="Proteomes" id="UP000026962"/>
    </source>
</evidence>
<keyword evidence="2" id="KW-0805">Transcription regulation</keyword>
<dbReference type="SMART" id="SM00432">
    <property type="entry name" value="MADS"/>
    <property type="match status" value="1"/>
</dbReference>
<dbReference type="GO" id="GO:0010152">
    <property type="term" value="P:pollen maturation"/>
    <property type="evidence" value="ECO:0007669"/>
    <property type="project" value="UniProtKB-ARBA"/>
</dbReference>
<accession>A0A0E0LWC5</accession>
<dbReference type="GO" id="GO:0000977">
    <property type="term" value="F:RNA polymerase II transcription regulatory region sequence-specific DNA binding"/>
    <property type="evidence" value="ECO:0007669"/>
    <property type="project" value="InterPro"/>
</dbReference>
<dbReference type="eggNOG" id="KOG0014">
    <property type="taxonomic scope" value="Eukaryota"/>
</dbReference>
<dbReference type="InterPro" id="IPR050142">
    <property type="entry name" value="MADS-box/MEF2_TF"/>
</dbReference>
<dbReference type="EnsemblPlants" id="OPUNC08G17110.4">
    <property type="protein sequence ID" value="OPUNC08G17110.4"/>
    <property type="gene ID" value="OPUNC08G17110"/>
</dbReference>
<proteinExistence type="predicted"/>
<keyword evidence="3" id="KW-0175">Coiled coil</keyword>
<dbReference type="PROSITE" id="PS50066">
    <property type="entry name" value="MADS_BOX_2"/>
    <property type="match status" value="1"/>
</dbReference>
<organism evidence="8">
    <name type="scientific">Oryza punctata</name>
    <name type="common">Red rice</name>
    <dbReference type="NCBI Taxonomy" id="4537"/>
    <lineage>
        <taxon>Eukaryota</taxon>
        <taxon>Viridiplantae</taxon>
        <taxon>Streptophyta</taxon>
        <taxon>Embryophyta</taxon>
        <taxon>Tracheophyta</taxon>
        <taxon>Spermatophyta</taxon>
        <taxon>Magnoliopsida</taxon>
        <taxon>Liliopsida</taxon>
        <taxon>Poales</taxon>
        <taxon>Poaceae</taxon>
        <taxon>BOP clade</taxon>
        <taxon>Oryzoideae</taxon>
        <taxon>Oryzeae</taxon>
        <taxon>Oryzinae</taxon>
        <taxon>Oryza</taxon>
    </lineage>
</organism>
<evidence type="ECO:0000256" key="5">
    <source>
        <dbReference type="ARBA" id="ARBA00023163"/>
    </source>
</evidence>
<evidence type="ECO:0000256" key="2">
    <source>
        <dbReference type="ARBA" id="ARBA00023015"/>
    </source>
</evidence>
<evidence type="ECO:0000256" key="3">
    <source>
        <dbReference type="ARBA" id="ARBA00023054"/>
    </source>
</evidence>
<evidence type="ECO:0000256" key="6">
    <source>
        <dbReference type="ARBA" id="ARBA00023242"/>
    </source>
</evidence>
<reference evidence="8" key="2">
    <citation type="submission" date="2018-05" db="EMBL/GenBank/DDBJ databases">
        <title>OpunRS2 (Oryza punctata Reference Sequence Version 2).</title>
        <authorList>
            <person name="Zhang J."/>
            <person name="Kudrna D."/>
            <person name="Lee S."/>
            <person name="Talag J."/>
            <person name="Welchert J."/>
            <person name="Wing R.A."/>
        </authorList>
    </citation>
    <scope>NUCLEOTIDE SEQUENCE [LARGE SCALE GENOMIC DNA]</scope>
</reference>
<keyword evidence="6" id="KW-0539">Nucleus</keyword>
<dbReference type="CDD" id="cd00265">
    <property type="entry name" value="MADS_MEF2_like"/>
    <property type="match status" value="1"/>
</dbReference>
<dbReference type="InterPro" id="IPR036879">
    <property type="entry name" value="TF_MADSbox_sf"/>
</dbReference>
<dbReference type="PANTHER" id="PTHR48019">
    <property type="entry name" value="SERUM RESPONSE FACTOR HOMOLOG"/>
    <property type="match status" value="1"/>
</dbReference>
<dbReference type="Pfam" id="PF00319">
    <property type="entry name" value="SRF-TF"/>
    <property type="match status" value="1"/>
</dbReference>
<dbReference type="PROSITE" id="PS00350">
    <property type="entry name" value="MADS_BOX_1"/>
    <property type="match status" value="1"/>
</dbReference>
<sequence length="443" mass="48429">MGRVKLPIKRIENTTNRQVTFSKRRNGLIKKAYELSVLCDIDVALVMFSPSGRLNHFSGRRGVEDVILRYMNLSEHDRGEAIQNREYLISMLQRLKRESDMATQLANPGALNEKIEEIQQEIYSSQQQLQITEDRLRYEQDDDTLSEAKTLLQICSNPIHEHTLCSCSCRMFEPDPAAFGTSSEIDGCEKYLMELLTRVVERKVQANDEMRLNCRILNKTVEIQTRTKSRANPFAQNSEQISSEKIILQNNLLSSHMAPFDATAAAMHGADGTQMYVNQADGMGTFGGDAAMWGPDGGADPGHPMFSASDPLIYLRDHDVYDANSQVAGLHGGDPCAAGGGAAAAAGCVDDIAGGHAAAADAWRQAYTCTELLSTLIPTTPFPLMPHCLGPEDQYLSMEHGMVAAAQEPMEASTASCSYVPSDETTGTPVMAYDSNPPPANIA</sequence>
<dbReference type="Gramene" id="OPUNC08G17110.4">
    <property type="protein sequence ID" value="OPUNC08G17110.4"/>
    <property type="gene ID" value="OPUNC08G17110"/>
</dbReference>
<dbReference type="GO" id="GO:0005634">
    <property type="term" value="C:nucleus"/>
    <property type="evidence" value="ECO:0007669"/>
    <property type="project" value="UniProtKB-SubCell"/>
</dbReference>
<keyword evidence="9" id="KW-1185">Reference proteome</keyword>
<feature type="domain" description="MADS-box" evidence="7">
    <location>
        <begin position="1"/>
        <end position="61"/>
    </location>
</feature>
<evidence type="ECO:0000256" key="4">
    <source>
        <dbReference type="ARBA" id="ARBA00023125"/>
    </source>
</evidence>
<protein>
    <recommendedName>
        <fullName evidence="7">MADS-box domain-containing protein</fullName>
    </recommendedName>
</protein>
<dbReference type="InterPro" id="IPR033896">
    <property type="entry name" value="MEF2-like_N"/>
</dbReference>
<reference evidence="8" key="1">
    <citation type="submission" date="2015-04" db="UniProtKB">
        <authorList>
            <consortium name="EnsemblPlants"/>
        </authorList>
    </citation>
    <scope>IDENTIFICATION</scope>
</reference>
<evidence type="ECO:0000313" key="8">
    <source>
        <dbReference type="EnsemblPlants" id="OPUNC08G17110.4"/>
    </source>
</evidence>
<dbReference type="GO" id="GO:0046983">
    <property type="term" value="F:protein dimerization activity"/>
    <property type="evidence" value="ECO:0007669"/>
    <property type="project" value="InterPro"/>
</dbReference>
<dbReference type="Proteomes" id="UP000026962">
    <property type="component" value="Chromosome 8"/>
</dbReference>
<dbReference type="Gene3D" id="3.40.1810.10">
    <property type="entry name" value="Transcription factor, MADS-box"/>
    <property type="match status" value="1"/>
</dbReference>
<keyword evidence="5" id="KW-0804">Transcription</keyword>
<dbReference type="AlphaFoldDB" id="A0A0E0LWC5"/>
<dbReference type="OMA" id="RQAYTCT"/>
<evidence type="ECO:0000259" key="7">
    <source>
        <dbReference type="PROSITE" id="PS50066"/>
    </source>
</evidence>
<keyword evidence="4" id="KW-0238">DNA-binding</keyword>